<keyword evidence="16" id="KW-0511">Multifunctional enzyme</keyword>
<comment type="catalytic activity">
    <reaction evidence="19">
        <text>a 4-saturated-(3S)-3-hydroxyacyl-CoA = a (3E)-enoyl-CoA + H2O</text>
        <dbReference type="Rhea" id="RHEA:20724"/>
        <dbReference type="ChEBI" id="CHEBI:15377"/>
        <dbReference type="ChEBI" id="CHEBI:58521"/>
        <dbReference type="ChEBI" id="CHEBI:137480"/>
        <dbReference type="EC" id="4.2.1.17"/>
    </reaction>
    <physiologicalReaction direction="left-to-right" evidence="19">
        <dbReference type="Rhea" id="RHEA:20725"/>
    </physiologicalReaction>
</comment>
<keyword evidence="40" id="KW-1185">Reference proteome</keyword>
<evidence type="ECO:0000256" key="26">
    <source>
        <dbReference type="ARBA" id="ARBA00036570"/>
    </source>
</evidence>
<evidence type="ECO:0000256" key="27">
    <source>
        <dbReference type="ARBA" id="ARBA00036656"/>
    </source>
</evidence>
<dbReference type="Pfam" id="PF02737">
    <property type="entry name" value="3HCDH_N"/>
    <property type="match status" value="1"/>
</dbReference>
<evidence type="ECO:0000256" key="25">
    <source>
        <dbReference type="ARBA" id="ARBA00036472"/>
    </source>
</evidence>
<evidence type="ECO:0000256" key="1">
    <source>
        <dbReference type="ARBA" id="ARBA00000469"/>
    </source>
</evidence>
<comment type="catalytic activity">
    <reaction evidence="24">
        <text>(3S)-hydroxyhexanoyl-CoA = (2E)-hexenoyl-CoA + H2O</text>
        <dbReference type="Rhea" id="RHEA:30547"/>
        <dbReference type="ChEBI" id="CHEBI:15377"/>
        <dbReference type="ChEBI" id="CHEBI:62075"/>
        <dbReference type="ChEBI" id="CHEBI:62077"/>
    </reaction>
    <physiologicalReaction direction="right-to-left" evidence="24">
        <dbReference type="Rhea" id="RHEA:30549"/>
    </physiologicalReaction>
</comment>
<dbReference type="Gene3D" id="3.40.50.720">
    <property type="entry name" value="NAD(P)-binding Rossmann-like Domain"/>
    <property type="match status" value="1"/>
</dbReference>
<evidence type="ECO:0000256" key="21">
    <source>
        <dbReference type="ARBA" id="ARBA00035959"/>
    </source>
</evidence>
<keyword evidence="15" id="KW-0456">Lyase</keyword>
<dbReference type="SUPFAM" id="SSF52096">
    <property type="entry name" value="ClpP/crotonase"/>
    <property type="match status" value="1"/>
</dbReference>
<dbReference type="GO" id="GO:0070403">
    <property type="term" value="F:NAD+ binding"/>
    <property type="evidence" value="ECO:0007669"/>
    <property type="project" value="InterPro"/>
</dbReference>
<comment type="pathway">
    <text evidence="3">Lipid metabolism; fatty acid beta-oxidation.</text>
</comment>
<keyword evidence="11" id="KW-0520">NAD</keyword>
<dbReference type="GO" id="GO:0005777">
    <property type="term" value="C:peroxisome"/>
    <property type="evidence" value="ECO:0007669"/>
    <property type="project" value="UniProtKB-SubCell"/>
</dbReference>
<comment type="similarity">
    <text evidence="29">In the C-terminal section; belongs to the 3-hydroxyacyl-CoA dehydrogenase family.</text>
</comment>
<comment type="catalytic activity">
    <reaction evidence="20">
        <text>a (3E)-enoyl-CoA = a 4-saturated (2E)-enoyl-CoA</text>
        <dbReference type="Rhea" id="RHEA:45228"/>
        <dbReference type="ChEBI" id="CHEBI:58521"/>
        <dbReference type="ChEBI" id="CHEBI:85097"/>
        <dbReference type="EC" id="5.3.3.8"/>
    </reaction>
    <physiologicalReaction direction="left-to-right" evidence="20">
        <dbReference type="Rhea" id="RHEA:45229"/>
    </physiologicalReaction>
</comment>
<comment type="catalytic activity">
    <reaction evidence="18">
        <text>(3E,5Z)-octadienoyl-CoA = (2E,5Z)-octadienoyl-CoA</text>
        <dbReference type="Rhea" id="RHEA:49932"/>
        <dbReference type="ChEBI" id="CHEBI:85108"/>
        <dbReference type="ChEBI" id="CHEBI:131990"/>
    </reaction>
    <physiologicalReaction direction="right-to-left" evidence="18">
        <dbReference type="Rhea" id="RHEA:49934"/>
    </physiologicalReaction>
</comment>
<dbReference type="InterPro" id="IPR036291">
    <property type="entry name" value="NAD(P)-bd_dom_sf"/>
</dbReference>
<evidence type="ECO:0000256" key="35">
    <source>
        <dbReference type="ARBA" id="ARBA00049448"/>
    </source>
</evidence>
<feature type="domain" description="3-hydroxyacyl-CoA dehydrogenase NAD binding" evidence="38">
    <location>
        <begin position="302"/>
        <end position="479"/>
    </location>
</feature>
<comment type="catalytic activity">
    <reaction evidence="26">
        <text>(3E,5Z)-tetradecadienoyl-CoA = (2E,5Z)-tetradecadienoyl-CoA</text>
        <dbReference type="Rhea" id="RHEA:47464"/>
        <dbReference type="ChEBI" id="CHEBI:71586"/>
        <dbReference type="ChEBI" id="CHEBI:87701"/>
    </reaction>
    <physiologicalReaction direction="right-to-left" evidence="26">
        <dbReference type="Rhea" id="RHEA:47466"/>
    </physiologicalReaction>
</comment>
<evidence type="ECO:0000256" key="19">
    <source>
        <dbReference type="ARBA" id="ARBA00035909"/>
    </source>
</evidence>
<evidence type="ECO:0000256" key="12">
    <source>
        <dbReference type="ARBA" id="ARBA00023098"/>
    </source>
</evidence>
<comment type="catalytic activity">
    <reaction evidence="23">
        <text>(3E)-hexenoyl-CoA = (2E)-hexenoyl-CoA</text>
        <dbReference type="Rhea" id="RHEA:45736"/>
        <dbReference type="ChEBI" id="CHEBI:62077"/>
        <dbReference type="ChEBI" id="CHEBI:84790"/>
    </reaction>
    <physiologicalReaction direction="left-to-right" evidence="23">
        <dbReference type="Rhea" id="RHEA:45737"/>
    </physiologicalReaction>
</comment>
<evidence type="ECO:0000256" key="16">
    <source>
        <dbReference type="ARBA" id="ARBA00023268"/>
    </source>
</evidence>
<evidence type="ECO:0000256" key="32">
    <source>
        <dbReference type="ARBA" id="ARBA00047613"/>
    </source>
</evidence>
<dbReference type="InterPro" id="IPR008927">
    <property type="entry name" value="6-PGluconate_DH-like_C_sf"/>
</dbReference>
<comment type="catalytic activity">
    <reaction evidence="25">
        <text>(2S,3S)-3-hydroxy-2-methylbutanoyl-CoA = (2E)-2-methylbut-2-enoyl-CoA + H2O</text>
        <dbReference type="Rhea" id="RHEA:31119"/>
        <dbReference type="ChEBI" id="CHEBI:15377"/>
        <dbReference type="ChEBI" id="CHEBI:57312"/>
        <dbReference type="ChEBI" id="CHEBI:57337"/>
    </reaction>
    <physiologicalReaction direction="right-to-left" evidence="25">
        <dbReference type="Rhea" id="RHEA:31121"/>
    </physiologicalReaction>
</comment>
<sequence length="711" mass="77491">MAELSTVGDVGVVRVKYPPVNALGFPVRKGIWDCIQRASRNSSIRCIVLCGDGRTFPAGADISEFGTNKAGMGPSLVDVIHAIEATDKPVVAAIHGTALGGGLELALGCHYRIIRKDGRVGFPEVTLGILPGGTGTQRLPRVTGIADALEIITSGKPLSARAALAKGIVDQVVEGDIVKQGIAFAKSVAGKPVAPRRISQMKVNAPANVRQIFDEMRAKLIKSSRGAIAPLTCLQSVEAAVTSPTYAQGLRKESELMMMLMTSGQARAQQYAFFAERAVTKWEVPSRGVGFKTAKPLAIKSAAVIGAGTMGAGIAMSLLSAGIPTFMIERNDEFLQRGVDTVKSFLGYYVVKGRMGAPQAKKLQALLKPTLSYGDLKDVDIVIEAVFENMKIKQEVFGKLDAVCKPSAILASNTSGLDIDQMASATKRPENVIGMHFFAPAHIMRLVENIYGKKTSAVAMATVMDLTKKMGKVGVLVGNCSGFVGNRMLGAYATEASFLLEEGCLPHEVDQALRDFGLPMGMFQMSDLSGLDIGYKGRTERGLIDTDGSKPARYRNGQRYSPLADMLVEKGRLGQKTGKGFYNYGKPGGRMPQRDPEVEQLILDFSEKHGIKRRQIYAEEIIERCLYPLINEGFRILQEEIARTMEEIDITWLYGYGWPRHTGGPMFYAKQVGLQRVYERILHYQKQFPYSTHWYPADLLQKMASQPAHKL</sequence>
<evidence type="ECO:0000256" key="22">
    <source>
        <dbReference type="ARBA" id="ARBA00036336"/>
    </source>
</evidence>
<proteinExistence type="inferred from homology"/>
<comment type="similarity">
    <text evidence="36">Belongs to the enoyl-CoA hydratase/isomerase family.</text>
</comment>
<dbReference type="FunFam" id="3.40.50.720:FF:000009">
    <property type="entry name" value="Fatty oxidation complex, alpha subunit"/>
    <property type="match status" value="1"/>
</dbReference>
<evidence type="ECO:0000313" key="39">
    <source>
        <dbReference type="EnsemblMetazoa" id="XP_038076278.1"/>
    </source>
</evidence>
<evidence type="ECO:0000256" key="2">
    <source>
        <dbReference type="ARBA" id="ARBA00004275"/>
    </source>
</evidence>
<evidence type="ECO:0000256" key="29">
    <source>
        <dbReference type="ARBA" id="ARBA00038365"/>
    </source>
</evidence>
<comment type="catalytic activity">
    <reaction evidence="22">
        <text>(3Z)-hexenoyl-CoA = (2E)-hexenoyl-CoA</text>
        <dbReference type="Rhea" id="RHEA:45748"/>
        <dbReference type="ChEBI" id="CHEBI:62077"/>
        <dbReference type="ChEBI" id="CHEBI:85415"/>
    </reaction>
    <physiologicalReaction direction="left-to-right" evidence="22">
        <dbReference type="Rhea" id="RHEA:45749"/>
    </physiologicalReaction>
</comment>
<evidence type="ECO:0000256" key="24">
    <source>
        <dbReference type="ARBA" id="ARBA00036370"/>
    </source>
</evidence>
<evidence type="ECO:0000259" key="37">
    <source>
        <dbReference type="Pfam" id="PF00725"/>
    </source>
</evidence>
<comment type="subcellular location">
    <subcellularLocation>
        <location evidence="2">Peroxisome</location>
    </subcellularLocation>
</comment>
<feature type="domain" description="3-hydroxyacyl-CoA dehydrogenase C-terminal" evidence="37">
    <location>
        <begin position="621"/>
        <end position="706"/>
    </location>
</feature>
<keyword evidence="10" id="KW-0560">Oxidoreductase</keyword>
<comment type="catalytic activity">
    <reaction evidence="33">
        <text>(3S)-hydroxydecanoyl-CoA + NAD(+) = 3-oxodecanoyl-CoA + NADH + H(+)</text>
        <dbReference type="Rhea" id="RHEA:31187"/>
        <dbReference type="ChEBI" id="CHEBI:15378"/>
        <dbReference type="ChEBI" id="CHEBI:57540"/>
        <dbReference type="ChEBI" id="CHEBI:57945"/>
        <dbReference type="ChEBI" id="CHEBI:62548"/>
        <dbReference type="ChEBI" id="CHEBI:62616"/>
    </reaction>
    <physiologicalReaction direction="left-to-right" evidence="33">
        <dbReference type="Rhea" id="RHEA:31188"/>
    </physiologicalReaction>
</comment>
<evidence type="ECO:0000256" key="28">
    <source>
        <dbReference type="ARBA" id="ARBA00036989"/>
    </source>
</evidence>
<dbReference type="InterPro" id="IPR006176">
    <property type="entry name" value="3-OHacyl-CoA_DH_NAD-bd"/>
</dbReference>
<accession>A0A914BJ17</accession>
<evidence type="ECO:0000256" key="36">
    <source>
        <dbReference type="RuleBase" id="RU003707"/>
    </source>
</evidence>
<dbReference type="GO" id="GO:0004300">
    <property type="term" value="F:enoyl-CoA hydratase activity"/>
    <property type="evidence" value="ECO:0007669"/>
    <property type="project" value="UniProtKB-EC"/>
</dbReference>
<evidence type="ECO:0000259" key="38">
    <source>
        <dbReference type="Pfam" id="PF02737"/>
    </source>
</evidence>
<comment type="catalytic activity">
    <reaction evidence="35">
        <text>(3S)-hydroxyhexadecanedioyl-CoA + NAD(+) = 3-oxohexadecanedioyl-CoA + NADH + H(+)</text>
        <dbReference type="Rhea" id="RHEA:40267"/>
        <dbReference type="ChEBI" id="CHEBI:15378"/>
        <dbReference type="ChEBI" id="CHEBI:57540"/>
        <dbReference type="ChEBI" id="CHEBI:57945"/>
        <dbReference type="ChEBI" id="CHEBI:77080"/>
        <dbReference type="ChEBI" id="CHEBI:77081"/>
    </reaction>
    <physiologicalReaction direction="left-to-right" evidence="35">
        <dbReference type="Rhea" id="RHEA:40268"/>
    </physiologicalReaction>
</comment>
<comment type="catalytic activity">
    <reaction evidence="27">
        <text>(3E)-decenoyl-CoA = (2E)-decenoyl-CoA</text>
        <dbReference type="Rhea" id="RHEA:45752"/>
        <dbReference type="ChEBI" id="CHEBI:61406"/>
        <dbReference type="ChEBI" id="CHEBI:84793"/>
    </reaction>
    <physiologicalReaction direction="left-to-right" evidence="27">
        <dbReference type="Rhea" id="RHEA:45753"/>
    </physiologicalReaction>
</comment>
<dbReference type="EnsemblMetazoa" id="XM_038220350.1">
    <property type="protein sequence ID" value="XP_038076278.1"/>
    <property type="gene ID" value="LOC119744426"/>
</dbReference>
<evidence type="ECO:0000256" key="34">
    <source>
        <dbReference type="ARBA" id="ARBA00048911"/>
    </source>
</evidence>
<evidence type="ECO:0000256" key="10">
    <source>
        <dbReference type="ARBA" id="ARBA00023002"/>
    </source>
</evidence>
<evidence type="ECO:0000256" key="6">
    <source>
        <dbReference type="ARBA" id="ARBA00012064"/>
    </source>
</evidence>
<name>A0A914BJ17_PATMI</name>
<organism evidence="39 40">
    <name type="scientific">Patiria miniata</name>
    <name type="common">Bat star</name>
    <name type="synonym">Asterina miniata</name>
    <dbReference type="NCBI Taxonomy" id="46514"/>
    <lineage>
        <taxon>Eukaryota</taxon>
        <taxon>Metazoa</taxon>
        <taxon>Echinodermata</taxon>
        <taxon>Eleutherozoa</taxon>
        <taxon>Asterozoa</taxon>
        <taxon>Asteroidea</taxon>
        <taxon>Valvatacea</taxon>
        <taxon>Valvatida</taxon>
        <taxon>Asterinidae</taxon>
        <taxon>Patiria</taxon>
    </lineage>
</organism>
<evidence type="ECO:0000256" key="30">
    <source>
        <dbReference type="ARBA" id="ARBA00039632"/>
    </source>
</evidence>
<dbReference type="SUPFAM" id="SSF51735">
    <property type="entry name" value="NAD(P)-binding Rossmann-fold domains"/>
    <property type="match status" value="1"/>
</dbReference>
<keyword evidence="12" id="KW-0443">Lipid metabolism</keyword>
<evidence type="ECO:0000256" key="15">
    <source>
        <dbReference type="ARBA" id="ARBA00023239"/>
    </source>
</evidence>
<dbReference type="OMA" id="YNGAAMG"/>
<dbReference type="Proteomes" id="UP000887568">
    <property type="component" value="Unplaced"/>
</dbReference>
<evidence type="ECO:0000256" key="9">
    <source>
        <dbReference type="ARBA" id="ARBA00022832"/>
    </source>
</evidence>
<dbReference type="EnsemblMetazoa" id="XM_038220351.1">
    <property type="protein sequence ID" value="XP_038076279.1"/>
    <property type="gene ID" value="LOC119744426"/>
</dbReference>
<dbReference type="GO" id="GO:0003857">
    <property type="term" value="F:(3S)-3-hydroxyacyl-CoA dehydrogenase (NAD+) activity"/>
    <property type="evidence" value="ECO:0007669"/>
    <property type="project" value="UniProtKB-EC"/>
</dbReference>
<comment type="catalytic activity">
    <reaction evidence="21">
        <text>a (3Z)-enoyl-CoA = a 4-saturated (2E)-enoyl-CoA</text>
        <dbReference type="Rhea" id="RHEA:45900"/>
        <dbReference type="ChEBI" id="CHEBI:85097"/>
        <dbReference type="ChEBI" id="CHEBI:85489"/>
        <dbReference type="EC" id="5.3.3.8"/>
    </reaction>
    <physiologicalReaction direction="left-to-right" evidence="21">
        <dbReference type="Rhea" id="RHEA:45901"/>
    </physiologicalReaction>
</comment>
<dbReference type="GeneID" id="119744426"/>
<dbReference type="RefSeq" id="XP_038076279.1">
    <property type="nucleotide sequence ID" value="XM_038220351.1"/>
</dbReference>
<evidence type="ECO:0000256" key="20">
    <source>
        <dbReference type="ARBA" id="ARBA00035949"/>
    </source>
</evidence>
<dbReference type="GO" id="GO:0006635">
    <property type="term" value="P:fatty acid beta-oxidation"/>
    <property type="evidence" value="ECO:0007669"/>
    <property type="project" value="UniProtKB-ARBA"/>
</dbReference>
<protein>
    <recommendedName>
        <fullName evidence="30">Peroxisomal bifunctional enzyme</fullName>
        <ecNumber evidence="8">1.1.1.35</ecNumber>
        <ecNumber evidence="7">4.2.1.17</ecNumber>
        <ecNumber evidence="6">5.3.3.8</ecNumber>
    </recommendedName>
    <alternativeName>
        <fullName evidence="31">Multifunctional enzyme 1</fullName>
    </alternativeName>
</protein>
<comment type="catalytic activity">
    <reaction evidence="34">
        <text>a (3S)-3-hydroxyacyl-CoA + NAD(+) = a 3-oxoacyl-CoA + NADH + H(+)</text>
        <dbReference type="Rhea" id="RHEA:22432"/>
        <dbReference type="ChEBI" id="CHEBI:15378"/>
        <dbReference type="ChEBI" id="CHEBI:57318"/>
        <dbReference type="ChEBI" id="CHEBI:57540"/>
        <dbReference type="ChEBI" id="CHEBI:57945"/>
        <dbReference type="ChEBI" id="CHEBI:90726"/>
        <dbReference type="EC" id="1.1.1.35"/>
    </reaction>
    <physiologicalReaction direction="left-to-right" evidence="34">
        <dbReference type="Rhea" id="RHEA:22433"/>
    </physiologicalReaction>
</comment>
<dbReference type="CDD" id="cd06558">
    <property type="entry name" value="crotonase-like"/>
    <property type="match status" value="1"/>
</dbReference>
<dbReference type="Pfam" id="PF00725">
    <property type="entry name" value="3HCDH"/>
    <property type="match status" value="2"/>
</dbReference>
<dbReference type="PANTHER" id="PTHR23309">
    <property type="entry name" value="3-HYDROXYACYL-COA DEHYROGENASE"/>
    <property type="match status" value="1"/>
</dbReference>
<dbReference type="Gene3D" id="1.10.1040.50">
    <property type="match status" value="1"/>
</dbReference>
<dbReference type="EC" id="5.3.3.8" evidence="6"/>
<comment type="catalytic activity">
    <reaction evidence="28">
        <text>(2E)-hexadecenedioyl-CoA + H2O = (3S)-hydroxyhexadecanedioyl-CoA</text>
        <dbReference type="Rhea" id="RHEA:40259"/>
        <dbReference type="ChEBI" id="CHEBI:15377"/>
        <dbReference type="ChEBI" id="CHEBI:77075"/>
        <dbReference type="ChEBI" id="CHEBI:77080"/>
    </reaction>
    <physiologicalReaction direction="left-to-right" evidence="28">
        <dbReference type="Rhea" id="RHEA:40260"/>
    </physiologicalReaction>
</comment>
<evidence type="ECO:0000256" key="18">
    <source>
        <dbReference type="ARBA" id="ARBA00035863"/>
    </source>
</evidence>
<comment type="catalytic activity">
    <reaction evidence="1">
        <text>(3S)-hydroxyhexadecanoyl-CoA = (2E)-hexadecenoyl-CoA + H2O</text>
        <dbReference type="Rhea" id="RHEA:31163"/>
        <dbReference type="ChEBI" id="CHEBI:15377"/>
        <dbReference type="ChEBI" id="CHEBI:61526"/>
        <dbReference type="ChEBI" id="CHEBI:62613"/>
    </reaction>
    <physiologicalReaction direction="right-to-left" evidence="1">
        <dbReference type="Rhea" id="RHEA:31165"/>
    </physiologicalReaction>
</comment>
<comment type="subunit">
    <text evidence="5">Monomer.</text>
</comment>
<evidence type="ECO:0000256" key="13">
    <source>
        <dbReference type="ARBA" id="ARBA00023140"/>
    </source>
</evidence>
<dbReference type="PROSITE" id="PS00166">
    <property type="entry name" value="ENOYL_COA_HYDRATASE"/>
    <property type="match status" value="1"/>
</dbReference>
<evidence type="ECO:0000256" key="23">
    <source>
        <dbReference type="ARBA" id="ARBA00036353"/>
    </source>
</evidence>
<reference evidence="39" key="1">
    <citation type="submission" date="2022-11" db="UniProtKB">
        <authorList>
            <consortium name="EnsemblMetazoa"/>
        </authorList>
    </citation>
    <scope>IDENTIFICATION</scope>
</reference>
<evidence type="ECO:0000256" key="4">
    <source>
        <dbReference type="ARBA" id="ARBA00008750"/>
    </source>
</evidence>
<dbReference type="FunFam" id="3.90.226.10:FF:000052">
    <property type="entry name" value="Peroxisomal bifunctional enzyme"/>
    <property type="match status" value="1"/>
</dbReference>
<evidence type="ECO:0000256" key="33">
    <source>
        <dbReference type="ARBA" id="ARBA00048361"/>
    </source>
</evidence>
<evidence type="ECO:0000256" key="7">
    <source>
        <dbReference type="ARBA" id="ARBA00012076"/>
    </source>
</evidence>
<dbReference type="InterPro" id="IPR029045">
    <property type="entry name" value="ClpP/crotonase-like_dom_sf"/>
</dbReference>
<evidence type="ECO:0000256" key="8">
    <source>
        <dbReference type="ARBA" id="ARBA00013000"/>
    </source>
</evidence>
<dbReference type="OrthoDB" id="2018133at2759"/>
<evidence type="ECO:0000256" key="11">
    <source>
        <dbReference type="ARBA" id="ARBA00023027"/>
    </source>
</evidence>
<dbReference type="GO" id="GO:0004165">
    <property type="term" value="F:delta(3)-delta(2)-enoyl-CoA isomerase activity"/>
    <property type="evidence" value="ECO:0007669"/>
    <property type="project" value="UniProtKB-EC"/>
</dbReference>
<dbReference type="FunFam" id="1.10.1040.50:FF:000006">
    <property type="entry name" value="Peroxisomal bifunctional enzyme"/>
    <property type="match status" value="1"/>
</dbReference>
<evidence type="ECO:0000256" key="17">
    <source>
        <dbReference type="ARBA" id="ARBA00035760"/>
    </source>
</evidence>
<dbReference type="EC" id="1.1.1.35" evidence="8"/>
<evidence type="ECO:0000256" key="3">
    <source>
        <dbReference type="ARBA" id="ARBA00005005"/>
    </source>
</evidence>
<evidence type="ECO:0000256" key="14">
    <source>
        <dbReference type="ARBA" id="ARBA00023235"/>
    </source>
</evidence>
<keyword evidence="9" id="KW-0276">Fatty acid metabolism</keyword>
<keyword evidence="14" id="KW-0413">Isomerase</keyword>
<dbReference type="InterPro" id="IPR006108">
    <property type="entry name" value="3HC_DH_C"/>
</dbReference>
<dbReference type="SUPFAM" id="SSF48179">
    <property type="entry name" value="6-phosphogluconate dehydrogenase C-terminal domain-like"/>
    <property type="match status" value="2"/>
</dbReference>
<feature type="domain" description="3-hydroxyacyl-CoA dehydrogenase C-terminal" evidence="37">
    <location>
        <begin position="482"/>
        <end position="584"/>
    </location>
</feature>
<dbReference type="PANTHER" id="PTHR23309:SF49">
    <property type="entry name" value="PEROXISOMAL BIFUNCTIONAL ENZYME"/>
    <property type="match status" value="1"/>
</dbReference>
<evidence type="ECO:0000256" key="31">
    <source>
        <dbReference type="ARBA" id="ARBA00042031"/>
    </source>
</evidence>
<comment type="catalytic activity">
    <reaction evidence="32">
        <text>(3S)-hydroxyhexadecanoyl-CoA + NAD(+) = 3-oxohexadecanoyl-CoA + NADH + H(+)</text>
        <dbReference type="Rhea" id="RHEA:31159"/>
        <dbReference type="ChEBI" id="CHEBI:15378"/>
        <dbReference type="ChEBI" id="CHEBI:57349"/>
        <dbReference type="ChEBI" id="CHEBI:57540"/>
        <dbReference type="ChEBI" id="CHEBI:57945"/>
        <dbReference type="ChEBI" id="CHEBI:62613"/>
    </reaction>
    <physiologicalReaction direction="left-to-right" evidence="32">
        <dbReference type="Rhea" id="RHEA:31160"/>
    </physiologicalReaction>
</comment>
<dbReference type="EC" id="4.2.1.17" evidence="7"/>
<evidence type="ECO:0000256" key="5">
    <source>
        <dbReference type="ARBA" id="ARBA00011245"/>
    </source>
</evidence>
<dbReference type="InterPro" id="IPR001753">
    <property type="entry name" value="Enoyl-CoA_hydra/iso"/>
</dbReference>
<dbReference type="Pfam" id="PF00378">
    <property type="entry name" value="ECH_1"/>
    <property type="match status" value="1"/>
</dbReference>
<comment type="similarity">
    <text evidence="4">In the N-terminal section; belongs to the enoyl-CoA hydratase/isomerase family.</text>
</comment>
<dbReference type="Gene3D" id="3.90.226.10">
    <property type="entry name" value="2-enoyl-CoA Hydratase, Chain A, domain 1"/>
    <property type="match status" value="1"/>
</dbReference>
<keyword evidence="13" id="KW-0576">Peroxisome</keyword>
<dbReference type="InterPro" id="IPR018376">
    <property type="entry name" value="Enoyl-CoA_hyd/isom_CS"/>
</dbReference>
<dbReference type="RefSeq" id="XP_038076278.1">
    <property type="nucleotide sequence ID" value="XM_038220350.1"/>
</dbReference>
<dbReference type="AlphaFoldDB" id="A0A914BJ17"/>
<comment type="catalytic activity">
    <reaction evidence="17">
        <text>(3S)-hydroxydecanoyl-CoA = (2E)-decenoyl-CoA + H2O</text>
        <dbReference type="Rhea" id="RHEA:31191"/>
        <dbReference type="ChEBI" id="CHEBI:15377"/>
        <dbReference type="ChEBI" id="CHEBI:61406"/>
        <dbReference type="ChEBI" id="CHEBI:62616"/>
    </reaction>
    <physiologicalReaction direction="right-to-left" evidence="17">
        <dbReference type="Rhea" id="RHEA:31193"/>
    </physiologicalReaction>
</comment>
<evidence type="ECO:0000313" key="40">
    <source>
        <dbReference type="Proteomes" id="UP000887568"/>
    </source>
</evidence>